<reference evidence="1" key="3">
    <citation type="submission" date="2011-03" db="EMBL/GenBank/DDBJ databases">
        <title>Annotation of Magnaporthe poae ATCC 64411.</title>
        <authorList>
            <person name="Ma L.-J."/>
            <person name="Dead R."/>
            <person name="Young S.K."/>
            <person name="Zeng Q."/>
            <person name="Gargeya S."/>
            <person name="Fitzgerald M."/>
            <person name="Haas B."/>
            <person name="Abouelleil A."/>
            <person name="Alvarado L."/>
            <person name="Arachchi H.M."/>
            <person name="Berlin A."/>
            <person name="Brown A."/>
            <person name="Chapman S.B."/>
            <person name="Chen Z."/>
            <person name="Dunbar C."/>
            <person name="Freedman E."/>
            <person name="Gearin G."/>
            <person name="Gellesch M."/>
            <person name="Goldberg J."/>
            <person name="Griggs A."/>
            <person name="Gujja S."/>
            <person name="Heiman D."/>
            <person name="Howarth C."/>
            <person name="Larson L."/>
            <person name="Lui A."/>
            <person name="MacDonald P.J.P."/>
            <person name="Mehta T."/>
            <person name="Montmayeur A."/>
            <person name="Murphy C."/>
            <person name="Neiman D."/>
            <person name="Pearson M."/>
            <person name="Priest M."/>
            <person name="Roberts A."/>
            <person name="Saif S."/>
            <person name="Shea T."/>
            <person name="Shenoy N."/>
            <person name="Sisk P."/>
            <person name="Stolte C."/>
            <person name="Sykes S."/>
            <person name="Yandava C."/>
            <person name="Wortman J."/>
            <person name="Nusbaum C."/>
            <person name="Birren B."/>
        </authorList>
    </citation>
    <scope>NUCLEOTIDE SEQUENCE</scope>
    <source>
        <strain evidence="1">ATCC 64411</strain>
    </source>
</reference>
<evidence type="ECO:0000313" key="1">
    <source>
        <dbReference type="EMBL" id="KLU86515.1"/>
    </source>
</evidence>
<reference evidence="1" key="2">
    <citation type="submission" date="2010-05" db="EMBL/GenBank/DDBJ databases">
        <title>The Genome Sequence of Magnaporthe poae strain ATCC 64411.</title>
        <authorList>
            <consortium name="The Broad Institute Genome Sequencing Platform"/>
            <consortium name="Broad Institute Genome Sequencing Center for Infectious Disease"/>
            <person name="Ma L.-J."/>
            <person name="Dead R."/>
            <person name="Young S."/>
            <person name="Zeng Q."/>
            <person name="Koehrsen M."/>
            <person name="Alvarado L."/>
            <person name="Berlin A."/>
            <person name="Chapman S.B."/>
            <person name="Chen Z."/>
            <person name="Freedman E."/>
            <person name="Gellesch M."/>
            <person name="Goldberg J."/>
            <person name="Griggs A."/>
            <person name="Gujja S."/>
            <person name="Heilman E.R."/>
            <person name="Heiman D."/>
            <person name="Hepburn T."/>
            <person name="Howarth C."/>
            <person name="Jen D."/>
            <person name="Larson L."/>
            <person name="Mehta T."/>
            <person name="Neiman D."/>
            <person name="Pearson M."/>
            <person name="Roberts A."/>
            <person name="Saif S."/>
            <person name="Shea T."/>
            <person name="Shenoy N."/>
            <person name="Sisk P."/>
            <person name="Stolte C."/>
            <person name="Sykes S."/>
            <person name="Walk T."/>
            <person name="White J."/>
            <person name="Yandava C."/>
            <person name="Haas B."/>
            <person name="Nusbaum C."/>
            <person name="Birren B."/>
        </authorList>
    </citation>
    <scope>NUCLEOTIDE SEQUENCE</scope>
    <source>
        <strain evidence="1">ATCC 64411</strain>
    </source>
</reference>
<reference evidence="3" key="1">
    <citation type="submission" date="2010-05" db="EMBL/GenBank/DDBJ databases">
        <title>The genome sequence of Magnaporthe poae strain ATCC 64411.</title>
        <authorList>
            <person name="Ma L.-J."/>
            <person name="Dead R."/>
            <person name="Young S."/>
            <person name="Zeng Q."/>
            <person name="Koehrsen M."/>
            <person name="Alvarado L."/>
            <person name="Berlin A."/>
            <person name="Chapman S.B."/>
            <person name="Chen Z."/>
            <person name="Freedman E."/>
            <person name="Gellesch M."/>
            <person name="Goldberg J."/>
            <person name="Griggs A."/>
            <person name="Gujja S."/>
            <person name="Heilman E.R."/>
            <person name="Heiman D."/>
            <person name="Hepburn T."/>
            <person name="Howarth C."/>
            <person name="Jen D."/>
            <person name="Larson L."/>
            <person name="Mehta T."/>
            <person name="Neiman D."/>
            <person name="Pearson M."/>
            <person name="Roberts A."/>
            <person name="Saif S."/>
            <person name="Shea T."/>
            <person name="Shenoy N."/>
            <person name="Sisk P."/>
            <person name="Stolte C."/>
            <person name="Sykes S."/>
            <person name="Walk T."/>
            <person name="White J."/>
            <person name="Yandava C."/>
            <person name="Haas B."/>
            <person name="Nusbaum C."/>
            <person name="Birren B."/>
        </authorList>
    </citation>
    <scope>NUCLEOTIDE SEQUENCE [LARGE SCALE GENOMIC DNA]</scope>
    <source>
        <strain evidence="3">ATCC 64411 / 73-15</strain>
    </source>
</reference>
<evidence type="ECO:0000313" key="2">
    <source>
        <dbReference type="EnsemblFungi" id="MAPG_05527T0"/>
    </source>
</evidence>
<protein>
    <recommendedName>
        <fullName evidence="4">Aminodeoxychorismate lyase</fullName>
    </recommendedName>
</protein>
<dbReference type="GO" id="GO:0003824">
    <property type="term" value="F:catalytic activity"/>
    <property type="evidence" value="ECO:0007669"/>
    <property type="project" value="InterPro"/>
</dbReference>
<dbReference type="Pfam" id="PF01063">
    <property type="entry name" value="Aminotran_4"/>
    <property type="match status" value="1"/>
</dbReference>
<dbReference type="InterPro" id="IPR043132">
    <property type="entry name" value="BCAT-like_C"/>
</dbReference>
<keyword evidence="3" id="KW-1185">Reference proteome</keyword>
<sequence>MADQEFELFTSLRYDPRLMSVPSSHGSENTGWNFSKPSPLYMLDLHRDRMLRAATYWGWTRAVTAIAGDEGLARLEAFIMGLPELGDVPLRVKVTLSKEGQFGYETSPVPEVLLVNLFPPLMPPPSNDTGVVSQGSDAVPARDPVYKIVADLEQTAQSEYTHYKTTKRNMYDAARQRAGVGLQEKEVLLVNATNGDIMEGSVTTPYLWRGGRWVTPPVPLRFSPDQGSGGQDGTTRRWSLARGLCTEETINVSTLSEGEECWISNGVRGFMFGRISLAT</sequence>
<gene>
    <name evidence="1" type="ORF">MAPG_05527</name>
</gene>
<dbReference type="OMA" id="VWLSNGV"/>
<dbReference type="VEuPathDB" id="FungiDB:MAPG_05527"/>
<reference evidence="2" key="5">
    <citation type="submission" date="2015-06" db="UniProtKB">
        <authorList>
            <consortium name="EnsemblFungi"/>
        </authorList>
    </citation>
    <scope>IDENTIFICATION</scope>
    <source>
        <strain evidence="2">ATCC 64411</strain>
    </source>
</reference>
<accession>A0A0C4DZM2</accession>
<organism evidence="2 3">
    <name type="scientific">Magnaporthiopsis poae (strain ATCC 64411 / 73-15)</name>
    <name type="common">Kentucky bluegrass fungus</name>
    <name type="synonym">Magnaporthe poae</name>
    <dbReference type="NCBI Taxonomy" id="644358"/>
    <lineage>
        <taxon>Eukaryota</taxon>
        <taxon>Fungi</taxon>
        <taxon>Dikarya</taxon>
        <taxon>Ascomycota</taxon>
        <taxon>Pezizomycotina</taxon>
        <taxon>Sordariomycetes</taxon>
        <taxon>Sordariomycetidae</taxon>
        <taxon>Magnaporthales</taxon>
        <taxon>Magnaporthaceae</taxon>
        <taxon>Magnaporthiopsis</taxon>
    </lineage>
</organism>
<dbReference type="EMBL" id="GL876969">
    <property type="protein sequence ID" value="KLU86515.1"/>
    <property type="molecule type" value="Genomic_DNA"/>
</dbReference>
<dbReference type="EnsemblFungi" id="MAPG_05527T0">
    <property type="protein sequence ID" value="MAPG_05527T0"/>
    <property type="gene ID" value="MAPG_05527"/>
</dbReference>
<reference evidence="2" key="4">
    <citation type="journal article" date="2015" name="G3 (Bethesda)">
        <title>Genome sequences of three phytopathogenic species of the Magnaporthaceae family of fungi.</title>
        <authorList>
            <person name="Okagaki L.H."/>
            <person name="Nunes C.C."/>
            <person name="Sailsbery J."/>
            <person name="Clay B."/>
            <person name="Brown D."/>
            <person name="John T."/>
            <person name="Oh Y."/>
            <person name="Young N."/>
            <person name="Fitzgerald M."/>
            <person name="Haas B.J."/>
            <person name="Zeng Q."/>
            <person name="Young S."/>
            <person name="Adiconis X."/>
            <person name="Fan L."/>
            <person name="Levin J.Z."/>
            <person name="Mitchell T.K."/>
            <person name="Okubara P.A."/>
            <person name="Farman M.L."/>
            <person name="Kohn L.M."/>
            <person name="Birren B."/>
            <person name="Ma L.-J."/>
            <person name="Dean R.A."/>
        </authorList>
    </citation>
    <scope>NUCLEOTIDE SEQUENCE</scope>
    <source>
        <strain evidence="2">ATCC 64411 / 73-15</strain>
    </source>
</reference>
<name>A0A0C4DZM2_MAGP6</name>
<dbReference type="eggNOG" id="ENOG502QQMK">
    <property type="taxonomic scope" value="Eukaryota"/>
</dbReference>
<proteinExistence type="predicted"/>
<dbReference type="SUPFAM" id="SSF56752">
    <property type="entry name" value="D-aminoacid aminotransferase-like PLP-dependent enzymes"/>
    <property type="match status" value="1"/>
</dbReference>
<dbReference type="Gene3D" id="3.30.470.10">
    <property type="match status" value="1"/>
</dbReference>
<dbReference type="OrthoDB" id="5288718at2759"/>
<dbReference type="InterPro" id="IPR043131">
    <property type="entry name" value="BCAT-like_N"/>
</dbReference>
<dbReference type="Gene3D" id="3.20.10.10">
    <property type="entry name" value="D-amino Acid Aminotransferase, subunit A, domain 2"/>
    <property type="match status" value="1"/>
</dbReference>
<dbReference type="STRING" id="644358.A0A0C4DZM2"/>
<dbReference type="InterPro" id="IPR001544">
    <property type="entry name" value="Aminotrans_IV"/>
</dbReference>
<dbReference type="EMBL" id="ADBL01001318">
    <property type="status" value="NOT_ANNOTATED_CDS"/>
    <property type="molecule type" value="Genomic_DNA"/>
</dbReference>
<dbReference type="Proteomes" id="UP000011715">
    <property type="component" value="Unassembled WGS sequence"/>
</dbReference>
<dbReference type="AlphaFoldDB" id="A0A0C4DZM2"/>
<dbReference type="InterPro" id="IPR036038">
    <property type="entry name" value="Aminotransferase-like"/>
</dbReference>
<evidence type="ECO:0000313" key="3">
    <source>
        <dbReference type="Proteomes" id="UP000011715"/>
    </source>
</evidence>
<evidence type="ECO:0008006" key="4">
    <source>
        <dbReference type="Google" id="ProtNLM"/>
    </source>
</evidence>